<protein>
    <submittedName>
        <fullName evidence="1">Uncharacterized protein</fullName>
    </submittedName>
</protein>
<dbReference type="Proteomes" id="UP000659698">
    <property type="component" value="Unassembled WGS sequence"/>
</dbReference>
<dbReference type="EMBL" id="JACOAF010000030">
    <property type="protein sequence ID" value="MBC3540617.1"/>
    <property type="molecule type" value="Genomic_DNA"/>
</dbReference>
<proteinExistence type="predicted"/>
<dbReference type="RefSeq" id="WP_186638622.1">
    <property type="nucleotide sequence ID" value="NZ_JACOAF010000030.1"/>
</dbReference>
<gene>
    <name evidence="1" type="ORF">H7U12_13065</name>
</gene>
<reference evidence="1 2" key="1">
    <citation type="journal article" date="2019" name="Int. J. Syst. Evol. Microbiol.">
        <title>Rufibacter sediminis sp. nov., isolated from freshwater lake sediment.</title>
        <authorList>
            <person name="Qu J.H."/>
            <person name="Zhang L.J."/>
            <person name="Fu Y.H."/>
            <person name="Li H.F."/>
        </authorList>
    </citation>
    <scope>NUCLEOTIDE SEQUENCE [LARGE SCALE GENOMIC DNA]</scope>
    <source>
        <strain evidence="1 2">H-1</strain>
    </source>
</reference>
<accession>A0ABR6VTR8</accession>
<organism evidence="1 2">
    <name type="scientific">Rufibacter sediminis</name>
    <dbReference type="NCBI Taxonomy" id="2762756"/>
    <lineage>
        <taxon>Bacteria</taxon>
        <taxon>Pseudomonadati</taxon>
        <taxon>Bacteroidota</taxon>
        <taxon>Cytophagia</taxon>
        <taxon>Cytophagales</taxon>
        <taxon>Hymenobacteraceae</taxon>
        <taxon>Rufibacter</taxon>
    </lineage>
</organism>
<evidence type="ECO:0000313" key="1">
    <source>
        <dbReference type="EMBL" id="MBC3540617.1"/>
    </source>
</evidence>
<sequence>MYRQETKAKAEKAVTKQATKEATQAMGQFMDNDFFMAEAKRDYLERNGMTQGPVAHAPRI</sequence>
<name>A0ABR6VTR8_9BACT</name>
<comment type="caution">
    <text evidence="1">The sequence shown here is derived from an EMBL/GenBank/DDBJ whole genome shotgun (WGS) entry which is preliminary data.</text>
</comment>
<keyword evidence="2" id="KW-1185">Reference proteome</keyword>
<evidence type="ECO:0000313" key="2">
    <source>
        <dbReference type="Proteomes" id="UP000659698"/>
    </source>
</evidence>